<proteinExistence type="predicted"/>
<dbReference type="Gene3D" id="3.30.460.10">
    <property type="entry name" value="Beta Polymerase, domain 2"/>
    <property type="match status" value="1"/>
</dbReference>
<dbReference type="SUPFAM" id="SSF81301">
    <property type="entry name" value="Nucleotidyltransferase"/>
    <property type="match status" value="1"/>
</dbReference>
<accession>A0A811T979</accession>
<dbReference type="PANTHER" id="PTHR33933:SF1">
    <property type="entry name" value="PROTEIN ADENYLYLTRANSFERASE MNTA-RELATED"/>
    <property type="match status" value="1"/>
</dbReference>
<evidence type="ECO:0000313" key="2">
    <source>
        <dbReference type="EMBL" id="CAD6492270.1"/>
    </source>
</evidence>
<reference evidence="2" key="1">
    <citation type="submission" date="2020-10" db="EMBL/GenBank/DDBJ databases">
        <authorList>
            <person name="Hahn C.J."/>
            <person name="Laso-Perez R."/>
            <person name="Vulcano F."/>
            <person name="Vaziourakis K.-M."/>
            <person name="Stokke R."/>
            <person name="Steen I.H."/>
            <person name="Teske A."/>
            <person name="Boetius A."/>
            <person name="Liebeke M."/>
            <person name="Amann R."/>
            <person name="Knittel K."/>
        </authorList>
    </citation>
    <scope>NUCLEOTIDE SEQUENCE</scope>
    <source>
        <strain evidence="2">Gfbio:e3339647-f889-4370-9287-4fb5cb688e4c:AG392J18_GoMArc1</strain>
    </source>
</reference>
<feature type="domain" description="Polymerase nucleotidyl transferase" evidence="1">
    <location>
        <begin position="9"/>
        <end position="105"/>
    </location>
</feature>
<dbReference type="PANTHER" id="PTHR33933">
    <property type="entry name" value="NUCLEOTIDYLTRANSFERASE"/>
    <property type="match status" value="1"/>
</dbReference>
<organism evidence="2 3">
    <name type="scientific">Candidatus Argoarchaeum ethanivorans</name>
    <dbReference type="NCBI Taxonomy" id="2608793"/>
    <lineage>
        <taxon>Archaea</taxon>
        <taxon>Methanobacteriati</taxon>
        <taxon>Methanobacteriota</taxon>
        <taxon>Stenosarchaea group</taxon>
        <taxon>Methanomicrobia</taxon>
        <taxon>Methanosarcinales</taxon>
        <taxon>Methanosarcinales incertae sedis</taxon>
        <taxon>GOM Arc I cluster</taxon>
        <taxon>Candidatus Argoarchaeum</taxon>
    </lineage>
</organism>
<dbReference type="AlphaFoldDB" id="A0A811T979"/>
<dbReference type="InterPro" id="IPR052548">
    <property type="entry name" value="Type_VII_TA_antitoxin"/>
</dbReference>
<comment type="caution">
    <text evidence="2">The sequence shown here is derived from an EMBL/GenBank/DDBJ whole genome shotgun (WGS) entry which is preliminary data.</text>
</comment>
<dbReference type="Pfam" id="PF01909">
    <property type="entry name" value="NTP_transf_2"/>
    <property type="match status" value="1"/>
</dbReference>
<gene>
    <name evidence="2" type="ORF">LAKADJCE_00270</name>
</gene>
<dbReference type="CDD" id="cd05403">
    <property type="entry name" value="NT_KNTase_like"/>
    <property type="match status" value="1"/>
</dbReference>
<evidence type="ECO:0000313" key="3">
    <source>
        <dbReference type="Proteomes" id="UP000612009"/>
    </source>
</evidence>
<dbReference type="InterPro" id="IPR002934">
    <property type="entry name" value="Polymerase_NTP_transf_dom"/>
</dbReference>
<keyword evidence="2" id="KW-0808">Transferase</keyword>
<evidence type="ECO:0000259" key="1">
    <source>
        <dbReference type="Pfam" id="PF01909"/>
    </source>
</evidence>
<dbReference type="GO" id="GO:0016779">
    <property type="term" value="F:nucleotidyltransferase activity"/>
    <property type="evidence" value="ECO:0007669"/>
    <property type="project" value="InterPro"/>
</dbReference>
<dbReference type="InterPro" id="IPR043519">
    <property type="entry name" value="NT_sf"/>
</dbReference>
<name>A0A811T979_9EURY</name>
<dbReference type="EMBL" id="CAJHIR010000011">
    <property type="protein sequence ID" value="CAD6492270.1"/>
    <property type="molecule type" value="Genomic_DNA"/>
</dbReference>
<protein>
    <submittedName>
        <fullName evidence="2">Nucleotidyltransferase domain protein</fullName>
    </submittedName>
</protein>
<sequence length="115" mass="13522">MKEEVKTILSEIVEKLKMEYKPIKIILFGSYAYGNPTEDSDIDLLILKNTNKRRVDRFVQVKRIIYNPNCKIPVSPLVYSPKELEERLRIGDDFIKEIIQKGTILYERASSQRMD</sequence>
<dbReference type="Proteomes" id="UP000612009">
    <property type="component" value="Unassembled WGS sequence"/>
</dbReference>